<dbReference type="Gene3D" id="3.30.559.10">
    <property type="entry name" value="Chloramphenicol acetyltransferase-like domain"/>
    <property type="match status" value="1"/>
</dbReference>
<accession>A0A8T0V847</accession>
<dbReference type="InterPro" id="IPR009721">
    <property type="entry name" value="O-acyltransferase_WSD1_C"/>
</dbReference>
<dbReference type="GO" id="GO:0005886">
    <property type="term" value="C:plasma membrane"/>
    <property type="evidence" value="ECO:0007669"/>
    <property type="project" value="UniProtKB-SubCell"/>
</dbReference>
<proteinExistence type="inferred from homology"/>
<comment type="catalytic activity">
    <reaction evidence="9">
        <text>a long chain fatty alcohol + a fatty acyl-CoA = a long-chain alcohol wax ester + CoA</text>
        <dbReference type="Rhea" id="RHEA:38443"/>
        <dbReference type="ChEBI" id="CHEBI:17135"/>
        <dbReference type="ChEBI" id="CHEBI:57287"/>
        <dbReference type="ChEBI" id="CHEBI:77636"/>
        <dbReference type="ChEBI" id="CHEBI:235323"/>
        <dbReference type="EC" id="2.3.1.75"/>
    </reaction>
</comment>
<dbReference type="Pfam" id="PF03007">
    <property type="entry name" value="WS_DGAT_cat"/>
    <property type="match status" value="1"/>
</dbReference>
<dbReference type="InterPro" id="IPR023213">
    <property type="entry name" value="CAT-like_dom_sf"/>
</dbReference>
<dbReference type="GO" id="GO:0004144">
    <property type="term" value="F:diacylglycerol O-acyltransferase activity"/>
    <property type="evidence" value="ECO:0007669"/>
    <property type="project" value="UniProtKB-EC"/>
</dbReference>
<dbReference type="InterPro" id="IPR004255">
    <property type="entry name" value="O-acyltransferase_WSD1_N"/>
</dbReference>
<evidence type="ECO:0000256" key="3">
    <source>
        <dbReference type="ARBA" id="ARBA00004771"/>
    </source>
</evidence>
<comment type="caution">
    <text evidence="14">The sequence shown here is derived from an EMBL/GenBank/DDBJ whole genome shotgun (WGS) entry which is preliminary data.</text>
</comment>
<comment type="subcellular location">
    <subcellularLocation>
        <location evidence="1">Cell membrane</location>
        <topology evidence="1">Single-pass membrane protein</topology>
    </subcellularLocation>
    <subcellularLocation>
        <location evidence="2">Endoplasmic reticulum membrane</location>
    </subcellularLocation>
</comment>
<dbReference type="GO" id="GO:0047196">
    <property type="term" value="F:long-chain-alcohol O-fatty-acyltransferase activity"/>
    <property type="evidence" value="ECO:0007669"/>
    <property type="project" value="UniProtKB-EC"/>
</dbReference>
<evidence type="ECO:0000313" key="14">
    <source>
        <dbReference type="EMBL" id="KAG2631390.1"/>
    </source>
</evidence>
<comment type="pathway">
    <text evidence="3">Glycerolipid metabolism; triacylglycerol biosynthesis.</text>
</comment>
<keyword evidence="11" id="KW-0732">Signal</keyword>
<dbReference type="EMBL" id="CM029040">
    <property type="protein sequence ID" value="KAG2631390.1"/>
    <property type="molecule type" value="Genomic_DNA"/>
</dbReference>
<feature type="chain" id="PRO_5035820997" description="Diacylglycerol O-acyltransferase" evidence="11">
    <location>
        <begin position="19"/>
        <end position="520"/>
    </location>
</feature>
<dbReference type="Pfam" id="PF06974">
    <property type="entry name" value="WS_DGAT_C"/>
    <property type="match status" value="1"/>
</dbReference>
<dbReference type="GO" id="GO:0019432">
    <property type="term" value="P:triglyceride biosynthetic process"/>
    <property type="evidence" value="ECO:0007669"/>
    <property type="project" value="TreeGrafter"/>
</dbReference>
<dbReference type="AlphaFoldDB" id="A0A8T0V847"/>
<feature type="domain" description="O-acyltransferase WSD1 C-terminal" evidence="13">
    <location>
        <begin position="361"/>
        <end position="504"/>
    </location>
</feature>
<evidence type="ECO:0000256" key="1">
    <source>
        <dbReference type="ARBA" id="ARBA00004162"/>
    </source>
</evidence>
<evidence type="ECO:0000259" key="12">
    <source>
        <dbReference type="Pfam" id="PF03007"/>
    </source>
</evidence>
<comment type="pathway">
    <text evidence="4">Lipid metabolism.</text>
</comment>
<sequence>MKINLLELLLVNLIKSLALLNQDIGSEMPVPCSMTTSLVATPRLAVGFSAAATKGLFSNQELTSSTMAVDELVSPVERLAAPLNLPVFRAGLEAQLARHPYFRSIQVTGKDGAPRWVTTPVNLDDHIVVPRLTGDPDRAVEDYLASLSTLPMDHTRPPWEFHFLDVRTAEAAATVALRMHHALADGMALITLLISSARSAADPARPASAPPPPARRTGTIYAPPRAALLVRVWSYLLLAWHSLVDVASFVATFLFLSDPNTLFKRSAADHGEPRRRMRFVHRSFSLDDVKFIKNAMNYTVNDVLVGVTSAALSRHFFRKAGDTKTRGIVLRSILPVNTRPTNSLQTDVDMIESGKSTAVRWGNRLGYIILPFHLAMHDDPLEYIRKAKQVIVRKKNSLEVIIIHMAVEIIFKILGPKQAGAYIFNSVLRNTTMTFSNLIGPPEQIELCGHPVAYIAPSVYGLQQALTVHIQSYCNTIKVILAVDEEQFPDPRQLLDDFTVSLNLTKDAAAKASPKLIRKE</sequence>
<feature type="domain" description="O-acyltransferase WSD1-like N-terminal" evidence="12">
    <location>
        <begin position="75"/>
        <end position="303"/>
    </location>
</feature>
<evidence type="ECO:0000313" key="15">
    <source>
        <dbReference type="Proteomes" id="UP000823388"/>
    </source>
</evidence>
<evidence type="ECO:0000259" key="13">
    <source>
        <dbReference type="Pfam" id="PF06974"/>
    </source>
</evidence>
<evidence type="ECO:0008006" key="16">
    <source>
        <dbReference type="Google" id="ProtNLM"/>
    </source>
</evidence>
<feature type="signal peptide" evidence="11">
    <location>
        <begin position="1"/>
        <end position="18"/>
    </location>
</feature>
<evidence type="ECO:0000256" key="8">
    <source>
        <dbReference type="ARBA" id="ARBA00024360"/>
    </source>
</evidence>
<evidence type="ECO:0000256" key="11">
    <source>
        <dbReference type="SAM" id="SignalP"/>
    </source>
</evidence>
<evidence type="ECO:0000256" key="7">
    <source>
        <dbReference type="ARBA" id="ARBA00023315"/>
    </source>
</evidence>
<keyword evidence="15" id="KW-1185">Reference proteome</keyword>
<evidence type="ECO:0000256" key="10">
    <source>
        <dbReference type="ARBA" id="ARBA00048109"/>
    </source>
</evidence>
<reference evidence="14" key="1">
    <citation type="submission" date="2020-05" db="EMBL/GenBank/DDBJ databases">
        <title>WGS assembly of Panicum virgatum.</title>
        <authorList>
            <person name="Lovell J.T."/>
            <person name="Jenkins J."/>
            <person name="Shu S."/>
            <person name="Juenger T.E."/>
            <person name="Schmutz J."/>
        </authorList>
    </citation>
    <scope>NUCLEOTIDE SEQUENCE</scope>
    <source>
        <strain evidence="14">AP13</strain>
    </source>
</reference>
<dbReference type="PANTHER" id="PTHR31650">
    <property type="entry name" value="O-ACYLTRANSFERASE (WSD1-LIKE) FAMILY PROTEIN"/>
    <property type="match status" value="1"/>
</dbReference>
<evidence type="ECO:0000256" key="4">
    <source>
        <dbReference type="ARBA" id="ARBA00005189"/>
    </source>
</evidence>
<keyword evidence="6" id="KW-0256">Endoplasmic reticulum</keyword>
<dbReference type="InterPro" id="IPR045034">
    <property type="entry name" value="O-acyltransferase_WSD1-like"/>
</dbReference>
<evidence type="ECO:0000256" key="9">
    <source>
        <dbReference type="ARBA" id="ARBA00047604"/>
    </source>
</evidence>
<dbReference type="PANTHER" id="PTHR31650:SF71">
    <property type="match status" value="1"/>
</dbReference>
<dbReference type="Proteomes" id="UP000823388">
    <property type="component" value="Chromosome 2N"/>
</dbReference>
<dbReference type="GO" id="GO:0005789">
    <property type="term" value="C:endoplasmic reticulum membrane"/>
    <property type="evidence" value="ECO:0007669"/>
    <property type="project" value="UniProtKB-SubCell"/>
</dbReference>
<comment type="similarity">
    <text evidence="8">In the N-terminal section; belongs to the long-chain O-acyltransferase family.</text>
</comment>
<gene>
    <name evidence="14" type="ORF">PVAP13_2NG025400</name>
</gene>
<evidence type="ECO:0000256" key="6">
    <source>
        <dbReference type="ARBA" id="ARBA00022824"/>
    </source>
</evidence>
<keyword evidence="7" id="KW-0012">Acyltransferase</keyword>
<organism evidence="14 15">
    <name type="scientific">Panicum virgatum</name>
    <name type="common">Blackwell switchgrass</name>
    <dbReference type="NCBI Taxonomy" id="38727"/>
    <lineage>
        <taxon>Eukaryota</taxon>
        <taxon>Viridiplantae</taxon>
        <taxon>Streptophyta</taxon>
        <taxon>Embryophyta</taxon>
        <taxon>Tracheophyta</taxon>
        <taxon>Spermatophyta</taxon>
        <taxon>Magnoliopsida</taxon>
        <taxon>Liliopsida</taxon>
        <taxon>Poales</taxon>
        <taxon>Poaceae</taxon>
        <taxon>PACMAD clade</taxon>
        <taxon>Panicoideae</taxon>
        <taxon>Panicodae</taxon>
        <taxon>Paniceae</taxon>
        <taxon>Panicinae</taxon>
        <taxon>Panicum</taxon>
        <taxon>Panicum sect. Hiantes</taxon>
    </lineage>
</organism>
<comment type="catalytic activity">
    <reaction evidence="10">
        <text>an acyl-CoA + a 1,2-diacyl-sn-glycerol = a triacyl-sn-glycerol + CoA</text>
        <dbReference type="Rhea" id="RHEA:10868"/>
        <dbReference type="ChEBI" id="CHEBI:17815"/>
        <dbReference type="ChEBI" id="CHEBI:57287"/>
        <dbReference type="ChEBI" id="CHEBI:58342"/>
        <dbReference type="ChEBI" id="CHEBI:64615"/>
        <dbReference type="EC" id="2.3.1.20"/>
    </reaction>
</comment>
<keyword evidence="5" id="KW-0808">Transferase</keyword>
<protein>
    <recommendedName>
        <fullName evidence="16">Diacylglycerol O-acyltransferase</fullName>
    </recommendedName>
</protein>
<evidence type="ECO:0000256" key="2">
    <source>
        <dbReference type="ARBA" id="ARBA00004586"/>
    </source>
</evidence>
<dbReference type="SUPFAM" id="SSF52777">
    <property type="entry name" value="CoA-dependent acyltransferases"/>
    <property type="match status" value="1"/>
</dbReference>
<name>A0A8T0V847_PANVG</name>
<evidence type="ECO:0000256" key="5">
    <source>
        <dbReference type="ARBA" id="ARBA00022679"/>
    </source>
</evidence>